<dbReference type="EMBL" id="FWDO01000004">
    <property type="protein sequence ID" value="SLM18001.1"/>
    <property type="molecule type" value="Genomic_DNA"/>
</dbReference>
<dbReference type="InterPro" id="IPR002716">
    <property type="entry name" value="PIN_dom"/>
</dbReference>
<evidence type="ECO:0000256" key="4">
    <source>
        <dbReference type="ARBA" id="ARBA00022801"/>
    </source>
</evidence>
<reference evidence="7" key="1">
    <citation type="submission" date="2017-02" db="EMBL/GenBank/DDBJ databases">
        <authorList>
            <person name="Regsiter A."/>
            <person name="William W."/>
        </authorList>
    </citation>
    <scope>NUCLEOTIDE SEQUENCE</scope>
    <source>
        <strain evidence="7">BdmA 4</strain>
    </source>
</reference>
<name>A0A3P3XNY5_9SPIR</name>
<accession>A0A3P3XNY5</accession>
<dbReference type="GO" id="GO:0016787">
    <property type="term" value="F:hydrolase activity"/>
    <property type="evidence" value="ECO:0007669"/>
    <property type="project" value="UniProtKB-KW"/>
</dbReference>
<keyword evidence="2" id="KW-0540">Nuclease</keyword>
<dbReference type="PANTHER" id="PTHR42740:SF1">
    <property type="entry name" value="RIBONUCLEASE VAPC3"/>
    <property type="match status" value="1"/>
</dbReference>
<evidence type="ECO:0000256" key="3">
    <source>
        <dbReference type="ARBA" id="ARBA00022723"/>
    </source>
</evidence>
<evidence type="ECO:0000256" key="5">
    <source>
        <dbReference type="ARBA" id="ARBA00022842"/>
    </source>
</evidence>
<dbReference type="AlphaFoldDB" id="A0A3P3XNY5"/>
<keyword evidence="3" id="KW-0479">Metal-binding</keyword>
<dbReference type="GO" id="GO:0004540">
    <property type="term" value="F:RNA nuclease activity"/>
    <property type="evidence" value="ECO:0007669"/>
    <property type="project" value="TreeGrafter"/>
</dbReference>
<protein>
    <recommendedName>
        <fullName evidence="6">PIN domain-containing protein</fullName>
    </recommendedName>
</protein>
<sequence>MILVDTSVLIDFLKGNTNHVVQLFDDVLDRQIPFGINDYIYQEILQGARDRKEFNKLKEYFETIPFYTLKKGRNSFEKAAIINFSCRKNGITIRSTIDVLIAETAIENDLYLLHNDLDFTYMAKVIPELKIYTNKNDFL</sequence>
<organism evidence="7">
    <name type="scientific">uncultured spirochete</name>
    <dbReference type="NCBI Taxonomy" id="156406"/>
    <lineage>
        <taxon>Bacteria</taxon>
        <taxon>Pseudomonadati</taxon>
        <taxon>Spirochaetota</taxon>
        <taxon>Spirochaetia</taxon>
        <taxon>Spirochaetales</taxon>
        <taxon>environmental samples</taxon>
    </lineage>
</organism>
<dbReference type="Gene3D" id="3.40.50.1010">
    <property type="entry name" value="5'-nuclease"/>
    <property type="match status" value="1"/>
</dbReference>
<evidence type="ECO:0000256" key="2">
    <source>
        <dbReference type="ARBA" id="ARBA00022722"/>
    </source>
</evidence>
<feature type="domain" description="PIN" evidence="6">
    <location>
        <begin position="2"/>
        <end position="124"/>
    </location>
</feature>
<proteinExistence type="predicted"/>
<dbReference type="InterPro" id="IPR029060">
    <property type="entry name" value="PIN-like_dom_sf"/>
</dbReference>
<keyword evidence="5" id="KW-0460">Magnesium</keyword>
<dbReference type="PANTHER" id="PTHR42740">
    <property type="entry name" value="RIBONUCLEASE VAPC3"/>
    <property type="match status" value="1"/>
</dbReference>
<evidence type="ECO:0000259" key="6">
    <source>
        <dbReference type="Pfam" id="PF01850"/>
    </source>
</evidence>
<keyword evidence="1" id="KW-1277">Toxin-antitoxin system</keyword>
<dbReference type="InterPro" id="IPR051749">
    <property type="entry name" value="PINc/VapC_TA_RNase"/>
</dbReference>
<evidence type="ECO:0000256" key="1">
    <source>
        <dbReference type="ARBA" id="ARBA00022649"/>
    </source>
</evidence>
<evidence type="ECO:0000313" key="7">
    <source>
        <dbReference type="EMBL" id="SLM18001.1"/>
    </source>
</evidence>
<keyword evidence="4" id="KW-0378">Hydrolase</keyword>
<dbReference type="Pfam" id="PF01850">
    <property type="entry name" value="PIN"/>
    <property type="match status" value="1"/>
</dbReference>
<dbReference type="CDD" id="cd18762">
    <property type="entry name" value="PIN_MtVapC3-like"/>
    <property type="match status" value="1"/>
</dbReference>
<dbReference type="GO" id="GO:0046872">
    <property type="term" value="F:metal ion binding"/>
    <property type="evidence" value="ECO:0007669"/>
    <property type="project" value="UniProtKB-KW"/>
</dbReference>
<dbReference type="SUPFAM" id="SSF88723">
    <property type="entry name" value="PIN domain-like"/>
    <property type="match status" value="1"/>
</dbReference>
<gene>
    <name evidence="7" type="ORF">SPIRO4BDMA_40573</name>
</gene>